<name>A0A9R0I7X3_SPIOL</name>
<evidence type="ECO:0000256" key="2">
    <source>
        <dbReference type="ARBA" id="ARBA00023015"/>
    </source>
</evidence>
<dbReference type="RefSeq" id="XP_021844467.2">
    <property type="nucleotide sequence ID" value="XM_021988775.2"/>
</dbReference>
<evidence type="ECO:0000313" key="11">
    <source>
        <dbReference type="RefSeq" id="XP_021844467.2"/>
    </source>
</evidence>
<feature type="region of interest" description="Disordered" evidence="8">
    <location>
        <begin position="1"/>
        <end position="32"/>
    </location>
</feature>
<protein>
    <submittedName>
        <fullName evidence="11">Dehydration-responsive element-binding protein 1D</fullName>
    </submittedName>
</protein>
<comment type="similarity">
    <text evidence="7">Belongs to the AP2/ERF transcription factor family. ERF subfamily.</text>
</comment>
<dbReference type="PANTHER" id="PTHR31839">
    <property type="entry name" value="DEHYDRATION-RESPONSIVE ELEMENT-BINDING PROTEIN 1D"/>
    <property type="match status" value="1"/>
</dbReference>
<keyword evidence="5" id="KW-0804">Transcription</keyword>
<dbReference type="GO" id="GO:0003677">
    <property type="term" value="F:DNA binding"/>
    <property type="evidence" value="ECO:0007669"/>
    <property type="project" value="UniProtKB-KW"/>
</dbReference>
<dbReference type="AlphaFoldDB" id="A0A9R0I7X3"/>
<dbReference type="InterPro" id="IPR045277">
    <property type="entry name" value="DRE1A-I"/>
</dbReference>
<evidence type="ECO:0000256" key="4">
    <source>
        <dbReference type="ARBA" id="ARBA00023159"/>
    </source>
</evidence>
<feature type="compositionally biased region" description="Basic and acidic residues" evidence="8">
    <location>
        <begin position="1"/>
        <end position="13"/>
    </location>
</feature>
<dbReference type="InterPro" id="IPR001471">
    <property type="entry name" value="AP2/ERF_dom"/>
</dbReference>
<dbReference type="PANTHER" id="PTHR31839:SF2">
    <property type="entry name" value="DEHYDRATION-RESPONSIVE ELEMENT-BINDING PROTEIN 1D"/>
    <property type="match status" value="1"/>
</dbReference>
<dbReference type="GO" id="GO:0003700">
    <property type="term" value="F:DNA-binding transcription factor activity"/>
    <property type="evidence" value="ECO:0007669"/>
    <property type="project" value="InterPro"/>
</dbReference>
<keyword evidence="3" id="KW-0238">DNA-binding</keyword>
<evidence type="ECO:0000259" key="9">
    <source>
        <dbReference type="PROSITE" id="PS51032"/>
    </source>
</evidence>
<evidence type="ECO:0000256" key="1">
    <source>
        <dbReference type="ARBA" id="ARBA00004123"/>
    </source>
</evidence>
<proteinExistence type="inferred from homology"/>
<dbReference type="GO" id="GO:0005634">
    <property type="term" value="C:nucleus"/>
    <property type="evidence" value="ECO:0007669"/>
    <property type="project" value="UniProtKB-SubCell"/>
</dbReference>
<reference evidence="11" key="2">
    <citation type="submission" date="2025-08" db="UniProtKB">
        <authorList>
            <consortium name="RefSeq"/>
        </authorList>
    </citation>
    <scope>IDENTIFICATION</scope>
    <source>
        <tissue evidence="11">Leaf</tissue>
    </source>
</reference>
<feature type="domain" description="AP2/ERF" evidence="9">
    <location>
        <begin position="39"/>
        <end position="96"/>
    </location>
</feature>
<gene>
    <name evidence="11" type="primary">LOC110784337</name>
</gene>
<evidence type="ECO:0000256" key="5">
    <source>
        <dbReference type="ARBA" id="ARBA00023163"/>
    </source>
</evidence>
<dbReference type="SMART" id="SM00380">
    <property type="entry name" value="AP2"/>
    <property type="match status" value="1"/>
</dbReference>
<dbReference type="Gene3D" id="3.30.730.10">
    <property type="entry name" value="AP2/ERF domain"/>
    <property type="match status" value="1"/>
</dbReference>
<dbReference type="SUPFAM" id="SSF54171">
    <property type="entry name" value="DNA-binding domain"/>
    <property type="match status" value="1"/>
</dbReference>
<dbReference type="InterPro" id="IPR016177">
    <property type="entry name" value="DNA-bd_dom_sf"/>
</dbReference>
<sequence length="159" mass="17636">MDDGNGPREAHYDDEMELASNRPKKRAGRKKFKETRHPVYRGVRQRNGDRWVCEVRSPNNNSRIWLGTYPTVEMAARAHDVATLALKGRNACLNFADSAWRLSVPASMDTRDIQKAAAEAAEAFRGDGSEVVVGESSNVVNNNDSVVMESAGDNNESRN</sequence>
<comment type="subcellular location">
    <subcellularLocation>
        <location evidence="1">Nucleus</location>
    </subcellularLocation>
</comment>
<reference evidence="10" key="1">
    <citation type="journal article" date="2021" name="Nat. Commun.">
        <title>Genomic analyses provide insights into spinach domestication and the genetic basis of agronomic traits.</title>
        <authorList>
            <person name="Cai X."/>
            <person name="Sun X."/>
            <person name="Xu C."/>
            <person name="Sun H."/>
            <person name="Wang X."/>
            <person name="Ge C."/>
            <person name="Zhang Z."/>
            <person name="Wang Q."/>
            <person name="Fei Z."/>
            <person name="Jiao C."/>
            <person name="Wang Q."/>
        </authorList>
    </citation>
    <scope>NUCLEOTIDE SEQUENCE [LARGE SCALE GENOMIC DNA]</scope>
    <source>
        <strain evidence="10">cv. Varoflay</strain>
    </source>
</reference>
<dbReference type="PROSITE" id="PS51032">
    <property type="entry name" value="AP2_ERF"/>
    <property type="match status" value="1"/>
</dbReference>
<dbReference type="GeneID" id="110784337"/>
<evidence type="ECO:0000256" key="3">
    <source>
        <dbReference type="ARBA" id="ARBA00023125"/>
    </source>
</evidence>
<evidence type="ECO:0000313" key="10">
    <source>
        <dbReference type="Proteomes" id="UP000813463"/>
    </source>
</evidence>
<organism evidence="10 11">
    <name type="scientific">Spinacia oleracea</name>
    <name type="common">Spinach</name>
    <dbReference type="NCBI Taxonomy" id="3562"/>
    <lineage>
        <taxon>Eukaryota</taxon>
        <taxon>Viridiplantae</taxon>
        <taxon>Streptophyta</taxon>
        <taxon>Embryophyta</taxon>
        <taxon>Tracheophyta</taxon>
        <taxon>Spermatophyta</taxon>
        <taxon>Magnoliopsida</taxon>
        <taxon>eudicotyledons</taxon>
        <taxon>Gunneridae</taxon>
        <taxon>Pentapetalae</taxon>
        <taxon>Caryophyllales</taxon>
        <taxon>Chenopodiaceae</taxon>
        <taxon>Chenopodioideae</taxon>
        <taxon>Anserineae</taxon>
        <taxon>Spinacia</taxon>
    </lineage>
</organism>
<dbReference type="KEGG" id="soe:110784337"/>
<keyword evidence="10" id="KW-1185">Reference proteome</keyword>
<dbReference type="CDD" id="cd00018">
    <property type="entry name" value="AP2"/>
    <property type="match status" value="1"/>
</dbReference>
<accession>A0A9R0I7X3</accession>
<evidence type="ECO:0000256" key="6">
    <source>
        <dbReference type="ARBA" id="ARBA00023242"/>
    </source>
</evidence>
<feature type="compositionally biased region" description="Basic residues" evidence="8">
    <location>
        <begin position="22"/>
        <end position="32"/>
    </location>
</feature>
<dbReference type="Pfam" id="PF00847">
    <property type="entry name" value="AP2"/>
    <property type="match status" value="1"/>
</dbReference>
<dbReference type="InterPro" id="IPR036955">
    <property type="entry name" value="AP2/ERF_dom_sf"/>
</dbReference>
<keyword evidence="4" id="KW-0010">Activator</keyword>
<evidence type="ECO:0000256" key="8">
    <source>
        <dbReference type="SAM" id="MobiDB-lite"/>
    </source>
</evidence>
<keyword evidence="6" id="KW-0539">Nucleus</keyword>
<keyword evidence="2" id="KW-0805">Transcription regulation</keyword>
<evidence type="ECO:0000256" key="7">
    <source>
        <dbReference type="ARBA" id="ARBA00024343"/>
    </source>
</evidence>
<dbReference type="Proteomes" id="UP000813463">
    <property type="component" value="Chromosome 6"/>
</dbReference>
<dbReference type="PRINTS" id="PR00367">
    <property type="entry name" value="ETHRSPELEMNT"/>
</dbReference>